<dbReference type="NCBIfam" id="NF003966">
    <property type="entry name" value="PRK05458.1"/>
    <property type="match status" value="1"/>
</dbReference>
<feature type="domain" description="IMP dehydrogenase/GMP reductase" evidence="5">
    <location>
        <begin position="5"/>
        <end position="307"/>
    </location>
</feature>
<dbReference type="Proteomes" id="UP001214638">
    <property type="component" value="Unassembled WGS sequence"/>
</dbReference>
<dbReference type="RefSeq" id="XP_067804182.1">
    <property type="nucleotide sequence ID" value="XM_067945391.1"/>
</dbReference>
<evidence type="ECO:0000256" key="4">
    <source>
        <dbReference type="ARBA" id="ARBA00023002"/>
    </source>
</evidence>
<evidence type="ECO:0000256" key="3">
    <source>
        <dbReference type="ARBA" id="ARBA00022857"/>
    </source>
</evidence>
<dbReference type="Pfam" id="PF00478">
    <property type="entry name" value="IMPDH"/>
    <property type="match status" value="1"/>
</dbReference>
<reference evidence="6" key="1">
    <citation type="journal article" date="2023" name="Nat. Microbiol.">
        <title>Babesia duncani multi-omics identifies virulence factors and drug targets.</title>
        <authorList>
            <person name="Singh P."/>
            <person name="Lonardi S."/>
            <person name="Liang Q."/>
            <person name="Vydyam P."/>
            <person name="Khabirova E."/>
            <person name="Fang T."/>
            <person name="Gihaz S."/>
            <person name="Thekkiniath J."/>
            <person name="Munshi M."/>
            <person name="Abel S."/>
            <person name="Ciampossin L."/>
            <person name="Batugedara G."/>
            <person name="Gupta M."/>
            <person name="Lu X.M."/>
            <person name="Lenz T."/>
            <person name="Chakravarty S."/>
            <person name="Cornillot E."/>
            <person name="Hu Y."/>
            <person name="Ma W."/>
            <person name="Gonzalez L.M."/>
            <person name="Sanchez S."/>
            <person name="Estrada K."/>
            <person name="Sanchez-Flores A."/>
            <person name="Montero E."/>
            <person name="Harb O.S."/>
            <person name="Le Roch K.G."/>
            <person name="Mamoun C.B."/>
        </authorList>
    </citation>
    <scope>NUCLEOTIDE SEQUENCE</scope>
    <source>
        <strain evidence="6">WA1</strain>
    </source>
</reference>
<dbReference type="GO" id="GO:0003920">
    <property type="term" value="F:GMP reductase activity"/>
    <property type="evidence" value="ECO:0007669"/>
    <property type="project" value="UniProtKB-EC"/>
</dbReference>
<dbReference type="SUPFAM" id="SSF51412">
    <property type="entry name" value="Inosine monophosphate dehydrogenase (IMPDH)"/>
    <property type="match status" value="1"/>
</dbReference>
<evidence type="ECO:0000256" key="1">
    <source>
        <dbReference type="ARBA" id="ARBA00012678"/>
    </source>
</evidence>
<dbReference type="KEGG" id="bdw:94334637"/>
<dbReference type="Gene3D" id="3.20.20.70">
    <property type="entry name" value="Aldolase class I"/>
    <property type="match status" value="1"/>
</dbReference>
<dbReference type="GO" id="GO:0005829">
    <property type="term" value="C:cytosol"/>
    <property type="evidence" value="ECO:0007669"/>
    <property type="project" value="TreeGrafter"/>
</dbReference>
<dbReference type="PANTHER" id="PTHR43170">
    <property type="entry name" value="GMP REDUCTASE"/>
    <property type="match status" value="1"/>
</dbReference>
<accession>A0AAD9PMF2</accession>
<keyword evidence="7" id="KW-1185">Reference proteome</keyword>
<organism evidence="6 7">
    <name type="scientific">Babesia duncani</name>
    <dbReference type="NCBI Taxonomy" id="323732"/>
    <lineage>
        <taxon>Eukaryota</taxon>
        <taxon>Sar</taxon>
        <taxon>Alveolata</taxon>
        <taxon>Apicomplexa</taxon>
        <taxon>Aconoidasida</taxon>
        <taxon>Piroplasmida</taxon>
        <taxon>Babesiidae</taxon>
        <taxon>Babesia</taxon>
    </lineage>
</organism>
<dbReference type="InterPro" id="IPR013785">
    <property type="entry name" value="Aldolase_TIM"/>
</dbReference>
<comment type="caution">
    <text evidence="6">The sequence shown here is derived from an EMBL/GenBank/DDBJ whole genome shotgun (WGS) entry which is preliminary data.</text>
</comment>
<evidence type="ECO:0000256" key="2">
    <source>
        <dbReference type="ARBA" id="ARBA00015800"/>
    </source>
</evidence>
<proteinExistence type="predicted"/>
<name>A0AAD9PMF2_9APIC</name>
<sequence length="315" mass="34999">MEFFDFNDVVLVPEKCILKTRADANVEARLGNRTFKIPLVIANMPAVLNEETAIELAKKGYFYIMHRFGNFDNVAFAKKMHEMGLYASISFGIGQRFIEEVNKLNELNIIPEYINVEIAHGHADSVREMIAHIRNRLGDGVFIIAGNVATPEGLVALEDWGADAVRVGIGPGFACTTTYKTGFGTRGWHLSAVAKCAKAKRKVLIADGGLKYSGDIAKAIHFGADWVMSGYLVADCKDHDGEQYNGQRTYYGNASFQNTRTKSRVEGRSVQVPISEDTVMDRLREIQEDLESSVSYAGGTKLEHVKKVKHVFLRT</sequence>
<dbReference type="EC" id="1.7.1.7" evidence="1"/>
<dbReference type="InterPro" id="IPR001093">
    <property type="entry name" value="IMP_DH_GMPRt"/>
</dbReference>
<evidence type="ECO:0000259" key="5">
    <source>
        <dbReference type="Pfam" id="PF00478"/>
    </source>
</evidence>
<evidence type="ECO:0000313" key="7">
    <source>
        <dbReference type="Proteomes" id="UP001214638"/>
    </source>
</evidence>
<protein>
    <recommendedName>
        <fullName evidence="2">GMP reductase</fullName>
        <ecNumber evidence="1">1.7.1.7</ecNumber>
    </recommendedName>
</protein>
<keyword evidence="3" id="KW-0521">NADP</keyword>
<dbReference type="SMART" id="SM01240">
    <property type="entry name" value="IMPDH"/>
    <property type="match status" value="1"/>
</dbReference>
<dbReference type="AlphaFoldDB" id="A0AAD9PMF2"/>
<gene>
    <name evidence="6" type="ORF">BdWA1_000339</name>
</gene>
<dbReference type="EMBL" id="JALLKP010000001">
    <property type="protein sequence ID" value="KAK2197340.1"/>
    <property type="molecule type" value="Genomic_DNA"/>
</dbReference>
<dbReference type="InterPro" id="IPR050139">
    <property type="entry name" value="GMP_reductase"/>
</dbReference>
<dbReference type="GeneID" id="94334637"/>
<dbReference type="PANTHER" id="PTHR43170:SF5">
    <property type="entry name" value="GMP REDUCTASE"/>
    <property type="match status" value="1"/>
</dbReference>
<keyword evidence="4" id="KW-0560">Oxidoreductase</keyword>
<evidence type="ECO:0000313" key="6">
    <source>
        <dbReference type="EMBL" id="KAK2197340.1"/>
    </source>
</evidence>